<dbReference type="Proteomes" id="UP000037923">
    <property type="component" value="Unassembled WGS sequence"/>
</dbReference>
<evidence type="ECO:0000313" key="5">
    <source>
        <dbReference type="EMBL" id="KPA81836.1"/>
    </source>
</evidence>
<dbReference type="RefSeq" id="XP_015660275.1">
    <property type="nucleotide sequence ID" value="XM_015801655.1"/>
</dbReference>
<dbReference type="PANTHER" id="PTHR11567">
    <property type="entry name" value="ACID PHOSPHATASE-RELATED"/>
    <property type="match status" value="1"/>
</dbReference>
<dbReference type="GeneID" id="26904387"/>
<keyword evidence="4" id="KW-0732">Signal</keyword>
<feature type="chain" id="PRO_5005836262" evidence="4">
    <location>
        <begin position="24"/>
        <end position="500"/>
    </location>
</feature>
<dbReference type="InterPro" id="IPR050645">
    <property type="entry name" value="Histidine_acid_phosphatase"/>
</dbReference>
<name>A0A0M9G4B5_LEPPY</name>
<dbReference type="GO" id="GO:0016791">
    <property type="term" value="F:phosphatase activity"/>
    <property type="evidence" value="ECO:0007669"/>
    <property type="project" value="TreeGrafter"/>
</dbReference>
<protein>
    <submittedName>
        <fullName evidence="5">Putative histidine secretory acid phosphatase</fullName>
    </submittedName>
</protein>
<feature type="signal peptide" evidence="4">
    <location>
        <begin position="1"/>
        <end position="23"/>
    </location>
</feature>
<proteinExistence type="inferred from homology"/>
<evidence type="ECO:0000256" key="4">
    <source>
        <dbReference type="SAM" id="SignalP"/>
    </source>
</evidence>
<accession>A0A0M9G4B5</accession>
<comment type="similarity">
    <text evidence="1">Belongs to the histidine acid phosphatase family.</text>
</comment>
<dbReference type="VEuPathDB" id="TriTrypDB:LpyrH10_06_4660"/>
<evidence type="ECO:0000313" key="6">
    <source>
        <dbReference type="Proteomes" id="UP000037923"/>
    </source>
</evidence>
<dbReference type="PANTHER" id="PTHR11567:SF110">
    <property type="entry name" value="2-PHOSPHOXYLOSE PHOSPHATASE 1"/>
    <property type="match status" value="1"/>
</dbReference>
<dbReference type="AlphaFoldDB" id="A0A0M9G4B5"/>
<dbReference type="Gene3D" id="3.40.50.1240">
    <property type="entry name" value="Phosphoglycerate mutase-like"/>
    <property type="match status" value="1"/>
</dbReference>
<dbReference type="Pfam" id="PF00328">
    <property type="entry name" value="His_Phos_2"/>
    <property type="match status" value="1"/>
</dbReference>
<sequence length="500" mass="55482">MPLKVTQLLLAVLLVTAALSAEARLVVRMVQVAHRHGARGSTAVEHSVDICGTEYPCGELTGVGIEMLNSVGRFVRARYSNLSLVEEPLIPSTRYNSSVVYTRSTGLQRTIQSATAFLSGLFPDDYFYPVVYSHNYTTDTFLTTDPTPYVFGRRSLEMDLMDAALNPIVDSYLSREQIAAAAKDAYIEDICSDFTQRSNCAYRLYDVATSFEAAGRLSSRTNLVAAMPGLSAYMIGWYRYIYDYNKSVELDRMQGSCAQNLAQTMLANIDAHKLSPSFKLYEFSTHDTMVSPLAMTFGDHNNVTMNPPYATTIIVELLQDTESPNDWYVRPVRGNPTRQANGSYMFVLNDMEVRCIDAAGNQYLATTGICPLDGFRRMVDYSRPSVPNGQCTLTPHQRENMGCPRTVADGKPVPYYCWLYRYVCPQTACPDGYVLGREDLQCYPLGPTTTPAPQPNSSPVPMAWTPRTMDPKKTKDTAVGLLRGVEEGVVLGSAIRKHGE</sequence>
<evidence type="ECO:0000256" key="1">
    <source>
        <dbReference type="ARBA" id="ARBA00005375"/>
    </source>
</evidence>
<dbReference type="CDD" id="cd07061">
    <property type="entry name" value="HP_HAP_like"/>
    <property type="match status" value="1"/>
</dbReference>
<reference evidence="5 6" key="1">
    <citation type="submission" date="2015-07" db="EMBL/GenBank/DDBJ databases">
        <title>High-quality genome of monoxenous trypanosomatid Leptomonas pyrrhocoris.</title>
        <authorList>
            <person name="Flegontov P."/>
            <person name="Butenko A."/>
            <person name="Firsov S."/>
            <person name="Vlcek C."/>
            <person name="Logacheva M.D."/>
            <person name="Field M."/>
            <person name="Filatov D."/>
            <person name="Flegontova O."/>
            <person name="Gerasimov E."/>
            <person name="Jackson A.P."/>
            <person name="Kelly S."/>
            <person name="Opperdoes F."/>
            <person name="O'Reilly A."/>
            <person name="Votypka J."/>
            <person name="Yurchenko V."/>
            <person name="Lukes J."/>
        </authorList>
    </citation>
    <scope>NUCLEOTIDE SEQUENCE [LARGE SCALE GENOMIC DNA]</scope>
    <source>
        <strain evidence="5">H10</strain>
    </source>
</reference>
<feature type="region of interest" description="Disordered" evidence="3">
    <location>
        <begin position="447"/>
        <end position="471"/>
    </location>
</feature>
<evidence type="ECO:0000256" key="3">
    <source>
        <dbReference type="SAM" id="MobiDB-lite"/>
    </source>
</evidence>
<organism evidence="5 6">
    <name type="scientific">Leptomonas pyrrhocoris</name>
    <name type="common">Firebug parasite</name>
    <dbReference type="NCBI Taxonomy" id="157538"/>
    <lineage>
        <taxon>Eukaryota</taxon>
        <taxon>Discoba</taxon>
        <taxon>Euglenozoa</taxon>
        <taxon>Kinetoplastea</taxon>
        <taxon>Metakinetoplastina</taxon>
        <taxon>Trypanosomatida</taxon>
        <taxon>Trypanosomatidae</taxon>
        <taxon>Leishmaniinae</taxon>
        <taxon>Leptomonas</taxon>
    </lineage>
</organism>
<keyword evidence="2" id="KW-0378">Hydrolase</keyword>
<keyword evidence="6" id="KW-1185">Reference proteome</keyword>
<dbReference type="SUPFAM" id="SSF53254">
    <property type="entry name" value="Phosphoglycerate mutase-like"/>
    <property type="match status" value="1"/>
</dbReference>
<comment type="caution">
    <text evidence="5">The sequence shown here is derived from an EMBL/GenBank/DDBJ whole genome shotgun (WGS) entry which is preliminary data.</text>
</comment>
<dbReference type="EMBL" id="LGTL01000006">
    <property type="protein sequence ID" value="KPA81836.1"/>
    <property type="molecule type" value="Genomic_DNA"/>
</dbReference>
<gene>
    <name evidence="5" type="ORF">ABB37_04096</name>
</gene>
<dbReference type="OMA" id="ANMNAHR"/>
<evidence type="ECO:0000256" key="2">
    <source>
        <dbReference type="ARBA" id="ARBA00022801"/>
    </source>
</evidence>
<dbReference type="InterPro" id="IPR029033">
    <property type="entry name" value="His_PPase_superfam"/>
</dbReference>
<dbReference type="InterPro" id="IPR000560">
    <property type="entry name" value="His_Pase_clade-2"/>
</dbReference>
<dbReference type="OrthoDB" id="258799at2759"/>